<dbReference type="GO" id="GO:0055085">
    <property type="term" value="P:transmembrane transport"/>
    <property type="evidence" value="ECO:0007669"/>
    <property type="project" value="UniProtKB-ARBA"/>
</dbReference>
<dbReference type="EMBL" id="LOSJ02000001">
    <property type="protein sequence ID" value="PNM64354.1"/>
    <property type="molecule type" value="Genomic_DNA"/>
</dbReference>
<keyword evidence="8" id="KW-1185">Reference proteome</keyword>
<evidence type="ECO:0000313" key="8">
    <source>
        <dbReference type="Proteomes" id="UP000053748"/>
    </source>
</evidence>
<dbReference type="STRING" id="674.VM_17380"/>
<evidence type="ECO:0000256" key="2">
    <source>
        <dbReference type="ARBA" id="ARBA00007639"/>
    </source>
</evidence>
<comment type="subcellular location">
    <subcellularLocation>
        <location evidence="1">Cell envelope</location>
    </subcellularLocation>
</comment>
<evidence type="ECO:0000259" key="6">
    <source>
        <dbReference type="Pfam" id="PF13407"/>
    </source>
</evidence>
<evidence type="ECO:0000256" key="3">
    <source>
        <dbReference type="ARBA" id="ARBA00022181"/>
    </source>
</evidence>
<feature type="domain" description="Periplasmic binding protein" evidence="6">
    <location>
        <begin position="29"/>
        <end position="285"/>
    </location>
</feature>
<reference evidence="7" key="1">
    <citation type="submission" date="2017-12" db="EMBL/GenBank/DDBJ databases">
        <title>FDA dAtabase for Regulatory Grade micrObial Sequences (FDA-ARGOS): Supporting development and validation of Infectious Disease Dx tests.</title>
        <authorList>
            <person name="Hoffmann M."/>
            <person name="Allard M."/>
            <person name="Evans P."/>
            <person name="Brown E."/>
            <person name="Tallon L.J."/>
            <person name="Sadzewicz L."/>
            <person name="Sengamalay N."/>
            <person name="Ott S."/>
            <person name="Godinez A."/>
            <person name="Nagaraj S."/>
            <person name="Vavikolanu K."/>
            <person name="Aluvathingal J."/>
            <person name="Nadendla S."/>
            <person name="Hobson J."/>
            <person name="Sichtig H."/>
        </authorList>
    </citation>
    <scope>NUCLEOTIDE SEQUENCE [LARGE SCALE GENOMIC DNA]</scope>
    <source>
        <strain evidence="7">FDAARGOS_113</strain>
    </source>
</reference>
<dbReference type="GO" id="GO:0030313">
    <property type="term" value="C:cell envelope"/>
    <property type="evidence" value="ECO:0007669"/>
    <property type="project" value="UniProtKB-SubCell"/>
</dbReference>
<organism evidence="7 8">
    <name type="scientific">Vibrio mimicus</name>
    <dbReference type="NCBI Taxonomy" id="674"/>
    <lineage>
        <taxon>Bacteria</taxon>
        <taxon>Pseudomonadati</taxon>
        <taxon>Pseudomonadota</taxon>
        <taxon>Gammaproteobacteria</taxon>
        <taxon>Vibrionales</taxon>
        <taxon>Vibrionaceae</taxon>
        <taxon>Vibrio</taxon>
    </lineage>
</organism>
<feature type="chain" id="PRO_5014388170" description="Autoinducer 2-binding periplasmic protein LuxP" evidence="5">
    <location>
        <begin position="23"/>
        <end position="318"/>
    </location>
</feature>
<dbReference type="Pfam" id="PF13407">
    <property type="entry name" value="Peripla_BP_4"/>
    <property type="match status" value="1"/>
</dbReference>
<dbReference type="InterPro" id="IPR028082">
    <property type="entry name" value="Peripla_BP_I"/>
</dbReference>
<dbReference type="SUPFAM" id="SSF53822">
    <property type="entry name" value="Periplasmic binding protein-like I"/>
    <property type="match status" value="1"/>
</dbReference>
<dbReference type="RefSeq" id="WP_000833513.1">
    <property type="nucleotide sequence ID" value="NZ_CAWMSS010000002.1"/>
</dbReference>
<evidence type="ECO:0000313" key="7">
    <source>
        <dbReference type="EMBL" id="PNM64354.1"/>
    </source>
</evidence>
<dbReference type="GO" id="GO:0030246">
    <property type="term" value="F:carbohydrate binding"/>
    <property type="evidence" value="ECO:0007669"/>
    <property type="project" value="UniProtKB-ARBA"/>
</dbReference>
<feature type="signal peptide" evidence="5">
    <location>
        <begin position="1"/>
        <end position="22"/>
    </location>
</feature>
<accession>A0A2J9VKQ0</accession>
<comment type="caution">
    <text evidence="7">The sequence shown here is derived from an EMBL/GenBank/DDBJ whole genome shotgun (WGS) entry which is preliminary data.</text>
</comment>
<proteinExistence type="inferred from homology"/>
<dbReference type="InterPro" id="IPR025997">
    <property type="entry name" value="SBP_2_dom"/>
</dbReference>
<dbReference type="OrthoDB" id="9773673at2"/>
<comment type="similarity">
    <text evidence="2">Belongs to the bacterial solute-binding protein 2 family.</text>
</comment>
<dbReference type="PANTHER" id="PTHR46847:SF1">
    <property type="entry name" value="D-ALLOSE-BINDING PERIPLASMIC PROTEIN-RELATED"/>
    <property type="match status" value="1"/>
</dbReference>
<dbReference type="CDD" id="cd20005">
    <property type="entry name" value="PBP1_ABC_sugar_binding-like"/>
    <property type="match status" value="1"/>
</dbReference>
<dbReference type="Proteomes" id="UP000053748">
    <property type="component" value="Unassembled WGS sequence"/>
</dbReference>
<name>A0A2J9VKQ0_VIBMI</name>
<dbReference type="AlphaFoldDB" id="A0A2J9VKQ0"/>
<dbReference type="PANTHER" id="PTHR46847">
    <property type="entry name" value="D-ALLOSE-BINDING PERIPLASMIC PROTEIN-RELATED"/>
    <property type="match status" value="1"/>
</dbReference>
<evidence type="ECO:0000256" key="5">
    <source>
        <dbReference type="SAM" id="SignalP"/>
    </source>
</evidence>
<gene>
    <name evidence="7" type="ORF">AL544_005420</name>
</gene>
<evidence type="ECO:0000256" key="4">
    <source>
        <dbReference type="ARBA" id="ARBA00022729"/>
    </source>
</evidence>
<protein>
    <recommendedName>
        <fullName evidence="3">Autoinducer 2-binding periplasmic protein LuxP</fullName>
    </recommendedName>
</protein>
<sequence>MKSAKLILLAVLAAVGLGTAQAKDDMYIPVVSKGYQHEFWQTVKLGSDTAAKELGVKTNFVGPASETQISEQIQLMEDMMARRPDGILLAALDSNALVVPAEEAKSRGIEIATFDSGINSDIPASFIATNNVKAGAVAAMTLGEMLGGKGKVGIIAHVAGAQSTIDRSKGFIDTMKEKYPDITVLEVQYSDGDPQKALDKTIDMVRANPDLSAVYATNEGCTLGVANAVDNLGIAGKVKVMGFDSTEGIIAFLKAGTIQGFVVQDAYQIGYQGLTTLYNVLKGKKVPNVIDIPVKVVTAENIDKPEMQQLLYPFGKSK</sequence>
<keyword evidence="4 5" id="KW-0732">Signal</keyword>
<dbReference type="Gene3D" id="3.40.50.2300">
    <property type="match status" value="2"/>
</dbReference>
<evidence type="ECO:0000256" key="1">
    <source>
        <dbReference type="ARBA" id="ARBA00004196"/>
    </source>
</evidence>